<dbReference type="Gene3D" id="1.10.3210.10">
    <property type="entry name" value="Hypothetical protein af1432"/>
    <property type="match status" value="1"/>
</dbReference>
<dbReference type="SUPFAM" id="SSF109604">
    <property type="entry name" value="HD-domain/PDEase-like"/>
    <property type="match status" value="1"/>
</dbReference>
<dbReference type="EMBL" id="FLQX01000102">
    <property type="protein sequence ID" value="SBT05827.1"/>
    <property type="molecule type" value="Genomic_DNA"/>
</dbReference>
<sequence length="294" mass="32659">MTEMTDETLNEQPAVDRVLEQALKDLEIPPRPLIIDRIKAEMNSDTPNLKRVGQLISVDVSLAAGLIKTVNSPYFGLRNRARSVHDALLLLGLDVTCRAVAAISLRQAFPNNGQLDRFWGASAQIAALSGWLAQQSQTPRLRADDAYTYGLFRDCGIAMLLLRFPVYRQTLERANADSELAFTTVEQQDFPTDHATIGCMLAQNRWLPEEICLAIRHHHDQSAIDLFDSGLPAASRHLVAISQTAEHIVQKLTGGSRTEEWTKLGSSCLRLLKLGEADLRELYCGAKEVLRTVD</sequence>
<organism evidence="2 3">
    <name type="scientific">Candidatus Accumulibacter aalborgensis</name>
    <dbReference type="NCBI Taxonomy" id="1860102"/>
    <lineage>
        <taxon>Bacteria</taxon>
        <taxon>Pseudomonadati</taxon>
        <taxon>Pseudomonadota</taxon>
        <taxon>Betaproteobacteria</taxon>
        <taxon>Candidatus Accumulibacter</taxon>
    </lineage>
</organism>
<keyword evidence="3" id="KW-1185">Reference proteome</keyword>
<dbReference type="InterPro" id="IPR013976">
    <property type="entry name" value="HDOD"/>
</dbReference>
<protein>
    <submittedName>
        <fullName evidence="2">Putative signal transduction protein</fullName>
    </submittedName>
</protein>
<proteinExistence type="predicted"/>
<dbReference type="STRING" id="1860102.ACCAA_270078"/>
<name>A0A1A8XN27_9PROT</name>
<evidence type="ECO:0000313" key="2">
    <source>
        <dbReference type="EMBL" id="SBT05827.1"/>
    </source>
</evidence>
<dbReference type="PROSITE" id="PS51833">
    <property type="entry name" value="HDOD"/>
    <property type="match status" value="1"/>
</dbReference>
<dbReference type="PANTHER" id="PTHR33525">
    <property type="match status" value="1"/>
</dbReference>
<dbReference type="Proteomes" id="UP000199169">
    <property type="component" value="Unassembled WGS sequence"/>
</dbReference>
<evidence type="ECO:0000313" key="3">
    <source>
        <dbReference type="Proteomes" id="UP000199169"/>
    </source>
</evidence>
<reference evidence="3" key="1">
    <citation type="submission" date="2016-06" db="EMBL/GenBank/DDBJ databases">
        <authorList>
            <person name="McIlroy S.J."/>
            <person name="Karst S.M."/>
            <person name="Albertsen M."/>
        </authorList>
    </citation>
    <scope>NUCLEOTIDE SEQUENCE [LARGE SCALE GENOMIC DNA]</scope>
</reference>
<dbReference type="RefSeq" id="WP_186406798.1">
    <property type="nucleotide sequence ID" value="NZ_FLQX01000102.1"/>
</dbReference>
<dbReference type="InterPro" id="IPR052340">
    <property type="entry name" value="RNase_Y/CdgJ"/>
</dbReference>
<dbReference type="Pfam" id="PF08668">
    <property type="entry name" value="HDOD"/>
    <property type="match status" value="1"/>
</dbReference>
<accession>A0A1A8XN27</accession>
<gene>
    <name evidence="2" type="ORF">ACCAA_270078</name>
</gene>
<dbReference type="AlphaFoldDB" id="A0A1A8XN27"/>
<evidence type="ECO:0000259" key="1">
    <source>
        <dbReference type="PROSITE" id="PS51833"/>
    </source>
</evidence>
<dbReference type="PANTHER" id="PTHR33525:SF6">
    <property type="entry name" value="HDOD DOMAIN-CONTAINING PROTEIN"/>
    <property type="match status" value="1"/>
</dbReference>
<feature type="domain" description="HDOD" evidence="1">
    <location>
        <begin position="28"/>
        <end position="221"/>
    </location>
</feature>